<feature type="chain" id="PRO_5046409987" evidence="5">
    <location>
        <begin position="32"/>
        <end position="405"/>
    </location>
</feature>
<evidence type="ECO:0000313" key="7">
    <source>
        <dbReference type="EMBL" id="WXA97237.1"/>
    </source>
</evidence>
<dbReference type="Gene3D" id="3.40.390.10">
    <property type="entry name" value="Collagenase (Catalytic Domain)"/>
    <property type="match status" value="1"/>
</dbReference>
<sequence length="405" mass="44038">MTMFRSLRLAKASTAAFVQFALLGALGGTLAACSADSGTSKQLEGTEPMSFEEFVASTYKEPGESGLYIYDGDTTARTTEELREVYDKAFKSQQPLIVNRLPNRADVWDGERSNLRYCIGNGFGSNKSAVVNAMAQATGNWESYAHVHFVYASDQDGSCTSSNPNVIFDVNPTSAGQYLARAFFPSYPRVNRNVLVDDSAFSSGYPLYGIMMHELGHALGFRHEHTRPEAPARCFEDNSWFVLTPYDRASVMHYPQCNGTNNQLSFLSTSDAEGIAQVYESKRMARPIPPTACGIVSADHGLGSNNQGIRSCDGRFLFIMQSDGNLVLYQGNTALWASGTAGQPSYGAYMQGDGNLVIYSGLPRALWATNTAGNPGAYLQVQNDGNVVIYRSDNVPIWATNTAGH</sequence>
<dbReference type="InterPro" id="IPR006026">
    <property type="entry name" value="Peptidase_Metallo"/>
</dbReference>
<keyword evidence="5" id="KW-0732">Signal</keyword>
<dbReference type="SUPFAM" id="SSF55486">
    <property type="entry name" value="Metalloproteases ('zincins'), catalytic domain"/>
    <property type="match status" value="1"/>
</dbReference>
<evidence type="ECO:0000256" key="1">
    <source>
        <dbReference type="ARBA" id="ARBA00022670"/>
    </source>
</evidence>
<evidence type="ECO:0000313" key="8">
    <source>
        <dbReference type="Proteomes" id="UP001379533"/>
    </source>
</evidence>
<proteinExistence type="predicted"/>
<dbReference type="InterPro" id="IPR024079">
    <property type="entry name" value="MetalloPept_cat_dom_sf"/>
</dbReference>
<gene>
    <name evidence="7" type="ORF">LZC95_10360</name>
</gene>
<evidence type="ECO:0000259" key="6">
    <source>
        <dbReference type="PROSITE" id="PS50927"/>
    </source>
</evidence>
<evidence type="ECO:0000256" key="2">
    <source>
        <dbReference type="ARBA" id="ARBA00022723"/>
    </source>
</evidence>
<dbReference type="RefSeq" id="WP_394847852.1">
    <property type="nucleotide sequence ID" value="NZ_CP089982.1"/>
</dbReference>
<protein>
    <submittedName>
        <fullName evidence="7">M12 family metallopeptidase</fullName>
    </submittedName>
</protein>
<dbReference type="EMBL" id="CP089982">
    <property type="protein sequence ID" value="WXA97237.1"/>
    <property type="molecule type" value="Genomic_DNA"/>
</dbReference>
<reference evidence="7 8" key="1">
    <citation type="submission" date="2021-12" db="EMBL/GenBank/DDBJ databases">
        <title>Discovery of the Pendulisporaceae a myxobacterial family with distinct sporulation behavior and unique specialized metabolism.</title>
        <authorList>
            <person name="Garcia R."/>
            <person name="Popoff A."/>
            <person name="Bader C.D."/>
            <person name="Loehr J."/>
            <person name="Walesch S."/>
            <person name="Walt C."/>
            <person name="Boldt J."/>
            <person name="Bunk B."/>
            <person name="Haeckl F.J.F.P.J."/>
            <person name="Gunesch A.P."/>
            <person name="Birkelbach J."/>
            <person name="Nuebel U."/>
            <person name="Pietschmann T."/>
            <person name="Bach T."/>
            <person name="Mueller R."/>
        </authorList>
    </citation>
    <scope>NUCLEOTIDE SEQUENCE [LARGE SCALE GENOMIC DNA]</scope>
    <source>
        <strain evidence="7 8">MSr12523</strain>
    </source>
</reference>
<evidence type="ECO:0000256" key="4">
    <source>
        <dbReference type="ARBA" id="ARBA00022833"/>
    </source>
</evidence>
<keyword evidence="4" id="KW-0862">Zinc</keyword>
<dbReference type="SUPFAM" id="SSF51110">
    <property type="entry name" value="alpha-D-mannose-specific plant lectins"/>
    <property type="match status" value="1"/>
</dbReference>
<evidence type="ECO:0000256" key="5">
    <source>
        <dbReference type="SAM" id="SignalP"/>
    </source>
</evidence>
<dbReference type="Gene3D" id="2.90.10.10">
    <property type="entry name" value="Bulb-type lectin domain"/>
    <property type="match status" value="2"/>
</dbReference>
<dbReference type="SMART" id="SM00108">
    <property type="entry name" value="B_lectin"/>
    <property type="match status" value="1"/>
</dbReference>
<dbReference type="InterPro" id="IPR001480">
    <property type="entry name" value="Bulb-type_lectin_dom"/>
</dbReference>
<dbReference type="SMART" id="SM00235">
    <property type="entry name" value="ZnMc"/>
    <property type="match status" value="1"/>
</dbReference>
<keyword evidence="1" id="KW-0645">Protease</keyword>
<dbReference type="CDD" id="cd00028">
    <property type="entry name" value="B_lectin"/>
    <property type="match status" value="1"/>
</dbReference>
<dbReference type="InterPro" id="IPR036426">
    <property type="entry name" value="Bulb-type_lectin_dom_sf"/>
</dbReference>
<keyword evidence="2" id="KW-0479">Metal-binding</keyword>
<evidence type="ECO:0000256" key="3">
    <source>
        <dbReference type="ARBA" id="ARBA00022801"/>
    </source>
</evidence>
<name>A0ABZ2KI32_9BACT</name>
<accession>A0ABZ2KI32</accession>
<dbReference type="InterPro" id="IPR001818">
    <property type="entry name" value="Pept_M10_metallopeptidase"/>
</dbReference>
<feature type="domain" description="Bulb-type lectin" evidence="6">
    <location>
        <begin position="293"/>
        <end position="402"/>
    </location>
</feature>
<keyword evidence="3" id="KW-0378">Hydrolase</keyword>
<organism evidence="7 8">
    <name type="scientific">Pendulispora brunnea</name>
    <dbReference type="NCBI Taxonomy" id="2905690"/>
    <lineage>
        <taxon>Bacteria</taxon>
        <taxon>Pseudomonadati</taxon>
        <taxon>Myxococcota</taxon>
        <taxon>Myxococcia</taxon>
        <taxon>Myxococcales</taxon>
        <taxon>Sorangiineae</taxon>
        <taxon>Pendulisporaceae</taxon>
        <taxon>Pendulispora</taxon>
    </lineage>
</organism>
<dbReference type="Pfam" id="PF00413">
    <property type="entry name" value="Peptidase_M10"/>
    <property type="match status" value="1"/>
</dbReference>
<feature type="signal peptide" evidence="5">
    <location>
        <begin position="1"/>
        <end position="31"/>
    </location>
</feature>
<dbReference type="CDD" id="cd04279">
    <property type="entry name" value="ZnMc_MMP_like_1"/>
    <property type="match status" value="1"/>
</dbReference>
<dbReference type="PROSITE" id="PS50927">
    <property type="entry name" value="BULB_LECTIN"/>
    <property type="match status" value="1"/>
</dbReference>
<keyword evidence="8" id="KW-1185">Reference proteome</keyword>
<dbReference type="Proteomes" id="UP001379533">
    <property type="component" value="Chromosome"/>
</dbReference>
<dbReference type="PROSITE" id="PS51257">
    <property type="entry name" value="PROKAR_LIPOPROTEIN"/>
    <property type="match status" value="1"/>
</dbReference>